<dbReference type="PANTHER" id="PTHR10543">
    <property type="entry name" value="BETA-CAROTENE DIOXYGENASE"/>
    <property type="match status" value="1"/>
</dbReference>
<dbReference type="GO" id="GO:0046872">
    <property type="term" value="F:metal ion binding"/>
    <property type="evidence" value="ECO:0007669"/>
    <property type="project" value="UniProtKB-KW"/>
</dbReference>
<keyword evidence="3" id="KW-0560">Oxidoreductase</keyword>
<dbReference type="GO" id="GO:0016121">
    <property type="term" value="P:carotene catabolic process"/>
    <property type="evidence" value="ECO:0007669"/>
    <property type="project" value="TreeGrafter"/>
</dbReference>
<organism evidence="8 9">
    <name type="scientific">Apatococcus lobatus</name>
    <dbReference type="NCBI Taxonomy" id="904363"/>
    <lineage>
        <taxon>Eukaryota</taxon>
        <taxon>Viridiplantae</taxon>
        <taxon>Chlorophyta</taxon>
        <taxon>core chlorophytes</taxon>
        <taxon>Trebouxiophyceae</taxon>
        <taxon>Chlorellales</taxon>
        <taxon>Chlorellaceae</taxon>
        <taxon>Apatococcus</taxon>
    </lineage>
</organism>
<evidence type="ECO:0000256" key="4">
    <source>
        <dbReference type="ARBA" id="ARBA00023004"/>
    </source>
</evidence>
<sequence>MLQSKTNCCWSPYPLRARYRIASTVSSCATGQIQCSDPRVDTTGSTGMIGEVKGFAGFLHVLLFAAKIRLGFVDPGKGIGTANTSLVFHAQRLLALQESDMPYAVRVMCSGLLRTLSRQTFDEKLQHPFTAHPNVDLATGNVTKDFPIHTIKEPIMMHDFAVARSHVIFFECPMIFDTVNMVEKNEGPFRWDAKRPTRFWVLQRNATSSQDICCFMYPQAMFVMHTAAAFEEADVIYLYASAQPRFQLVSPQKGRLGGPLSHSLWHPHLYEFTFNLTSGEMTRTALAPGLSSDMPAIDRSLSGQLRRRQLVLQVPGMLARRLLLEAGIGSRVRYIYTATMSTGPLVCFDRLVKYDLEAPAGQKVVGLIDHGGPRYVGGEAFFVPRADDGPFRKCGEDDGYLLTYVHDTKLDVSWFVVYNACTFDCEPVARVRLPQRVPYGFHCLHVPEKDLKTQDFSLA</sequence>
<name>A0AAW1RP93_9CHLO</name>
<keyword evidence="9" id="KW-1185">Reference proteome</keyword>
<evidence type="ECO:0000313" key="8">
    <source>
        <dbReference type="EMBL" id="KAK9835657.1"/>
    </source>
</evidence>
<evidence type="ECO:0000256" key="5">
    <source>
        <dbReference type="ARBA" id="ARBA00039084"/>
    </source>
</evidence>
<comment type="caution">
    <text evidence="8">The sequence shown here is derived from an EMBL/GenBank/DDBJ whole genome shotgun (WGS) entry which is preliminary data.</text>
</comment>
<evidence type="ECO:0000256" key="1">
    <source>
        <dbReference type="ARBA" id="ARBA00006787"/>
    </source>
</evidence>
<feature type="binding site" evidence="7">
    <location>
        <position position="132"/>
    </location>
    <ligand>
        <name>Fe cation</name>
        <dbReference type="ChEBI" id="CHEBI:24875"/>
        <note>catalytic</note>
    </ligand>
</feature>
<evidence type="ECO:0000313" key="9">
    <source>
        <dbReference type="Proteomes" id="UP001438707"/>
    </source>
</evidence>
<dbReference type="Proteomes" id="UP001438707">
    <property type="component" value="Unassembled WGS sequence"/>
</dbReference>
<dbReference type="EC" id="1.14.99.n4" evidence="5"/>
<evidence type="ECO:0000256" key="2">
    <source>
        <dbReference type="ARBA" id="ARBA00022723"/>
    </source>
</evidence>
<comment type="catalytic activity">
    <reaction evidence="6">
        <text>all-trans-zeaxanthin + 2 O2 = 4,9-dimethyldodeca-2,4,6,8,10-pentaenedial + 2 (3R)-hydroxy-beta-ionone</text>
        <dbReference type="Rhea" id="RHEA:26393"/>
        <dbReference type="ChEBI" id="CHEBI:15379"/>
        <dbReference type="ChEBI" id="CHEBI:27547"/>
        <dbReference type="ChEBI" id="CHEBI:53171"/>
        <dbReference type="ChEBI" id="CHEBI:53173"/>
        <dbReference type="EC" id="1.14.99.n4"/>
    </reaction>
</comment>
<dbReference type="EMBL" id="JALJOS010000008">
    <property type="protein sequence ID" value="KAK9835657.1"/>
    <property type="molecule type" value="Genomic_DNA"/>
</dbReference>
<dbReference type="PANTHER" id="PTHR10543:SF89">
    <property type="entry name" value="CAROTENOID 9,10(9',10')-CLEAVAGE DIOXYGENASE 1"/>
    <property type="match status" value="1"/>
</dbReference>
<reference evidence="8 9" key="1">
    <citation type="journal article" date="2024" name="Nat. Commun.">
        <title>Phylogenomics reveals the evolutionary origins of lichenization in chlorophyte algae.</title>
        <authorList>
            <person name="Puginier C."/>
            <person name="Libourel C."/>
            <person name="Otte J."/>
            <person name="Skaloud P."/>
            <person name="Haon M."/>
            <person name="Grisel S."/>
            <person name="Petersen M."/>
            <person name="Berrin J.G."/>
            <person name="Delaux P.M."/>
            <person name="Dal Grande F."/>
            <person name="Keller J."/>
        </authorList>
    </citation>
    <scope>NUCLEOTIDE SEQUENCE [LARGE SCALE GENOMIC DNA]</scope>
    <source>
        <strain evidence="8 9">SAG 2145</strain>
    </source>
</reference>
<evidence type="ECO:0000256" key="6">
    <source>
        <dbReference type="ARBA" id="ARBA00048709"/>
    </source>
</evidence>
<proteinExistence type="inferred from homology"/>
<feature type="binding site" evidence="7">
    <location>
        <position position="158"/>
    </location>
    <ligand>
        <name>Fe cation</name>
        <dbReference type="ChEBI" id="CHEBI:24875"/>
        <note>catalytic</note>
    </ligand>
</feature>
<dbReference type="AlphaFoldDB" id="A0AAW1RP93"/>
<feature type="binding site" evidence="7">
    <location>
        <position position="225"/>
    </location>
    <ligand>
        <name>Fe cation</name>
        <dbReference type="ChEBI" id="CHEBI:24875"/>
        <note>catalytic</note>
    </ligand>
</feature>
<feature type="binding site" evidence="7">
    <location>
        <position position="442"/>
    </location>
    <ligand>
        <name>Fe cation</name>
        <dbReference type="ChEBI" id="CHEBI:24875"/>
        <note>catalytic</note>
    </ligand>
</feature>
<evidence type="ECO:0000256" key="7">
    <source>
        <dbReference type="PIRSR" id="PIRSR604294-1"/>
    </source>
</evidence>
<keyword evidence="4 7" id="KW-0408">Iron</keyword>
<gene>
    <name evidence="8" type="ORF">WJX74_005186</name>
</gene>
<dbReference type="Pfam" id="PF03055">
    <property type="entry name" value="RPE65"/>
    <property type="match status" value="2"/>
</dbReference>
<dbReference type="GO" id="GO:0009570">
    <property type="term" value="C:chloroplast stroma"/>
    <property type="evidence" value="ECO:0007669"/>
    <property type="project" value="TreeGrafter"/>
</dbReference>
<protein>
    <recommendedName>
        <fullName evidence="5">carotenoid 9,10-dioxygenase</fullName>
        <ecNumber evidence="5">1.14.99.n4</ecNumber>
    </recommendedName>
</protein>
<comment type="similarity">
    <text evidence="1">Belongs to the carotenoid oxygenase family.</text>
</comment>
<dbReference type="InterPro" id="IPR004294">
    <property type="entry name" value="Carotenoid_Oase"/>
</dbReference>
<evidence type="ECO:0000256" key="3">
    <source>
        <dbReference type="ARBA" id="ARBA00023002"/>
    </source>
</evidence>
<accession>A0AAW1RP93</accession>
<keyword evidence="2 7" id="KW-0479">Metal-binding</keyword>
<dbReference type="GO" id="GO:0010436">
    <property type="term" value="F:carotenoid dioxygenase activity"/>
    <property type="evidence" value="ECO:0007669"/>
    <property type="project" value="TreeGrafter"/>
</dbReference>
<comment type="cofactor">
    <cofactor evidence="7">
        <name>Fe(2+)</name>
        <dbReference type="ChEBI" id="CHEBI:29033"/>
    </cofactor>
    <text evidence="7">Binds 1 Fe(2+) ion per subunit.</text>
</comment>